<dbReference type="KEGG" id="ani:ANIA_03343"/>
<protein>
    <submittedName>
        <fullName evidence="4">Uncharacterized protein</fullName>
    </submittedName>
</protein>
<dbReference type="Gene3D" id="3.30.420.10">
    <property type="entry name" value="Ribonuclease H-like superfamily/Ribonuclease H"/>
    <property type="match status" value="1"/>
</dbReference>
<dbReference type="Pfam" id="PF14529">
    <property type="entry name" value="Exo_endo_phos_2"/>
    <property type="match status" value="1"/>
</dbReference>
<evidence type="ECO:0000313" key="4">
    <source>
        <dbReference type="EMBL" id="CBF82905.1"/>
    </source>
</evidence>
<reference evidence="5" key="2">
    <citation type="journal article" date="2009" name="Fungal Genet. Biol.">
        <title>The 2008 update of the Aspergillus nidulans genome annotation: a community effort.</title>
        <authorList>
            <person name="Wortman J.R."/>
            <person name="Gilsenan J.M."/>
            <person name="Joardar V."/>
            <person name="Deegan J."/>
            <person name="Clutterbuck J."/>
            <person name="Andersen M.R."/>
            <person name="Archer D."/>
            <person name="Bencina M."/>
            <person name="Braus G."/>
            <person name="Coutinho P."/>
            <person name="von Dohren H."/>
            <person name="Doonan J."/>
            <person name="Driessen A.J."/>
            <person name="Durek P."/>
            <person name="Espeso E."/>
            <person name="Fekete E."/>
            <person name="Flipphi M."/>
            <person name="Estrada C.G."/>
            <person name="Geysens S."/>
            <person name="Goldman G."/>
            <person name="de Groot P.W."/>
            <person name="Hansen K."/>
            <person name="Harris S.D."/>
            <person name="Heinekamp T."/>
            <person name="Helmstaedt K."/>
            <person name="Henrissat B."/>
            <person name="Hofmann G."/>
            <person name="Homan T."/>
            <person name="Horio T."/>
            <person name="Horiuchi H."/>
            <person name="James S."/>
            <person name="Jones M."/>
            <person name="Karaffa L."/>
            <person name="Karanyi Z."/>
            <person name="Kato M."/>
            <person name="Keller N."/>
            <person name="Kelly D.E."/>
            <person name="Kiel J.A."/>
            <person name="Kim J.M."/>
            <person name="van der Klei I.J."/>
            <person name="Klis F.M."/>
            <person name="Kovalchuk A."/>
            <person name="Krasevec N."/>
            <person name="Kubicek C.P."/>
            <person name="Liu B."/>
            <person name="Maccabe A."/>
            <person name="Meyer V."/>
            <person name="Mirabito P."/>
            <person name="Miskei M."/>
            <person name="Mos M."/>
            <person name="Mullins J."/>
            <person name="Nelson D.R."/>
            <person name="Nielsen J."/>
            <person name="Oakley B.R."/>
            <person name="Osmani S.A."/>
            <person name="Pakula T."/>
            <person name="Paszewski A."/>
            <person name="Paulsen I."/>
            <person name="Pilsyk S."/>
            <person name="Pocsi I."/>
            <person name="Punt P.J."/>
            <person name="Ram A.F."/>
            <person name="Ren Q."/>
            <person name="Robellet X."/>
            <person name="Robson G."/>
            <person name="Seiboth B."/>
            <person name="van Solingen P."/>
            <person name="Specht T."/>
            <person name="Sun J."/>
            <person name="Taheri-Talesh N."/>
            <person name="Takeshita N."/>
            <person name="Ussery D."/>
            <person name="vanKuyk P.A."/>
            <person name="Visser H."/>
            <person name="van de Vondervoort P.J."/>
            <person name="de Vries R.P."/>
            <person name="Walton J."/>
            <person name="Xiang X."/>
            <person name="Xiong Y."/>
            <person name="Zeng A.P."/>
            <person name="Brandt B.W."/>
            <person name="Cornell M.J."/>
            <person name="van den Hondel C.A."/>
            <person name="Visser J."/>
            <person name="Oliver S.G."/>
            <person name="Turner G."/>
        </authorList>
    </citation>
    <scope>GENOME REANNOTATION</scope>
    <source>
        <strain evidence="5">FGSC A4 / ATCC 38163 / CBS 112.46 / NRRL 194 / M139</strain>
    </source>
</reference>
<dbReference type="Proteomes" id="UP000000560">
    <property type="component" value="Chromosome VI"/>
</dbReference>
<evidence type="ECO:0000259" key="2">
    <source>
        <dbReference type="Pfam" id="PF00078"/>
    </source>
</evidence>
<dbReference type="PANTHER" id="PTHR33481">
    <property type="entry name" value="REVERSE TRANSCRIPTASE"/>
    <property type="match status" value="1"/>
</dbReference>
<dbReference type="GO" id="GO:0003676">
    <property type="term" value="F:nucleic acid binding"/>
    <property type="evidence" value="ECO:0007669"/>
    <property type="project" value="InterPro"/>
</dbReference>
<keyword evidence="5" id="KW-1185">Reference proteome</keyword>
<dbReference type="InParanoid" id="Q5B7Y7"/>
<dbReference type="InterPro" id="IPR005135">
    <property type="entry name" value="Endo/exonuclease/phosphatase"/>
</dbReference>
<feature type="domain" description="Reverse transcriptase" evidence="2">
    <location>
        <begin position="539"/>
        <end position="668"/>
    </location>
</feature>
<accession>C8VHU8</accession>
<dbReference type="InterPro" id="IPR036691">
    <property type="entry name" value="Endo/exonu/phosph_ase_sf"/>
</dbReference>
<feature type="region of interest" description="Disordered" evidence="1">
    <location>
        <begin position="66"/>
        <end position="97"/>
    </location>
</feature>
<dbReference type="HOGENOM" id="CLU_000680_23_0_1"/>
<evidence type="ECO:0000259" key="3">
    <source>
        <dbReference type="Pfam" id="PF14529"/>
    </source>
</evidence>
<dbReference type="SUPFAM" id="SSF56219">
    <property type="entry name" value="DNase I-like"/>
    <property type="match status" value="1"/>
</dbReference>
<feature type="domain" description="Endonuclease/exonuclease/phosphatase" evidence="3">
    <location>
        <begin position="242"/>
        <end position="358"/>
    </location>
</feature>
<dbReference type="PANTHER" id="PTHR33481:SF1">
    <property type="entry name" value="ENDONUCLEASE_EXONUCLEASE_PHOSPHATASE DOMAIN-CONTAINING PROTEIN-RELATED"/>
    <property type="match status" value="1"/>
</dbReference>
<reference evidence="5" key="1">
    <citation type="journal article" date="2005" name="Nature">
        <title>Sequencing of Aspergillus nidulans and comparative analysis with A. fumigatus and A. oryzae.</title>
        <authorList>
            <person name="Galagan J.E."/>
            <person name="Calvo S.E."/>
            <person name="Cuomo C."/>
            <person name="Ma L.J."/>
            <person name="Wortman J.R."/>
            <person name="Batzoglou S."/>
            <person name="Lee S.I."/>
            <person name="Basturkmen M."/>
            <person name="Spevak C.C."/>
            <person name="Clutterbuck J."/>
            <person name="Kapitonov V."/>
            <person name="Jurka J."/>
            <person name="Scazzocchio C."/>
            <person name="Farman M."/>
            <person name="Butler J."/>
            <person name="Purcell S."/>
            <person name="Harris S."/>
            <person name="Braus G.H."/>
            <person name="Draht O."/>
            <person name="Busch S."/>
            <person name="D'Enfert C."/>
            <person name="Bouchier C."/>
            <person name="Goldman G.H."/>
            <person name="Bell-Pedersen D."/>
            <person name="Griffiths-Jones S."/>
            <person name="Doonan J.H."/>
            <person name="Yu J."/>
            <person name="Vienken K."/>
            <person name="Pain A."/>
            <person name="Freitag M."/>
            <person name="Selker E.U."/>
            <person name="Archer D.B."/>
            <person name="Penalva M.A."/>
            <person name="Oakley B.R."/>
            <person name="Momany M."/>
            <person name="Tanaka T."/>
            <person name="Kumagai T."/>
            <person name="Asai K."/>
            <person name="Machida M."/>
            <person name="Nierman W.C."/>
            <person name="Denning D.W."/>
            <person name="Caddick M."/>
            <person name="Hynes M."/>
            <person name="Paoletti M."/>
            <person name="Fischer R."/>
            <person name="Miller B."/>
            <person name="Dyer P."/>
            <person name="Sachs M.S."/>
            <person name="Osmani S.A."/>
            <person name="Birren B.W."/>
        </authorList>
    </citation>
    <scope>NUCLEOTIDE SEQUENCE [LARGE SCALE GENOMIC DNA]</scope>
    <source>
        <strain evidence="5">FGSC A4 / ATCC 38163 / CBS 112.46 / NRRL 194 / M139</strain>
    </source>
</reference>
<dbReference type="AlphaFoldDB" id="Q5B7Y7"/>
<proteinExistence type="predicted"/>
<dbReference type="Pfam" id="PF00078">
    <property type="entry name" value="RVT_1"/>
    <property type="match status" value="1"/>
</dbReference>
<dbReference type="InterPro" id="IPR012337">
    <property type="entry name" value="RNaseH-like_sf"/>
</dbReference>
<gene>
    <name evidence="4" type="ORF">ANIA_03343</name>
</gene>
<dbReference type="Gene3D" id="3.60.10.10">
    <property type="entry name" value="Endonuclease/exonuclease/phosphatase"/>
    <property type="match status" value="1"/>
</dbReference>
<dbReference type="OrthoDB" id="4501366at2759"/>
<accession>Q5B7Y7</accession>
<dbReference type="SUPFAM" id="SSF53098">
    <property type="entry name" value="Ribonuclease H-like"/>
    <property type="match status" value="1"/>
</dbReference>
<dbReference type="RefSeq" id="XP_660947.1">
    <property type="nucleotide sequence ID" value="XM_655855.1"/>
</dbReference>
<dbReference type="InterPro" id="IPR036397">
    <property type="entry name" value="RNaseH_sf"/>
</dbReference>
<dbReference type="GO" id="GO:0003824">
    <property type="term" value="F:catalytic activity"/>
    <property type="evidence" value="ECO:0007669"/>
    <property type="project" value="InterPro"/>
</dbReference>
<sequence>MVADDQLVLLNDWKLAMTSLAKALDLTVSSLQGRPRDLARGLAARFVSLAKQDSPQQIPLMTAVAPPQPSRQMEQPNQPPTPEACEGPLKRQTSQPTTWASLTAPRAGQGNWQTIAPEHRTQAKQPAQRKLKQSNKTDHRIFLHLPASSSLRAIGPHGIWVTLAGKVPDGIAQVQVILTGYAITTTEQGKVFLLSEKALFSPPTRWTARPRTLTYVQRDLPAHSLPEPILPDITTIYTAGLTIINVYCPPNNLVAPAGAGSTPSILSTLLGYAPPENTILAGDFNTQHPFWQPDTESYAVIPGATGLLDWLDAHELELRLEPGTPTRGPNTLDLVFSNLPLRALVEDHLKTPSDHATIGIILEQEEPPPIYKLGSTNWEKARALASLPDPTLLIDLLAKQLLRKAIVRAKAEYWKQRIEQATAPIDAFKLAKWIQHPDQLAASPLNIQGAQVTTPQGKADAFLNYLLEKGALLPNQTEEGPPNKPLGSLHLPTKEHCWAALCAPPLSAPREDRLATTAWRELWPVLGDIITQLYYRYVKGVFDAVIHQRLLSHLHLQGWYKGLLQLLKDWLTGCSVSVHIKEGTATAPIKGRLPQGSPLSPILFLLYAARIVSTLEGSFCYADDMGILLTGNTLEESLQQLVEAYKQITALGTETGLPFSIEKTEIQYFSRKQQQHLPTVTLPGVLLDTKLTFKAHINLVFSRGKRLAQHLKRLSNTQRGCPVASMWAAVIHSPGYYSAAYKTTPTAALLREADLPDPEALLNSILWRAAKPLQVRWIPGHSGIAGNELADKLAKLGSSIYSPDIPPSPAYLRREAKQWLRTETYTAYANKAPETYKALNIRPHTKESRSREHKLPRWVLGRLVAACTGHGDFTAYHQHFDHTDYLESCTCGKAKTPVHFFFCPYTRKRWKDRWRCIKDGPSKTIDWLLSTAAGAEEFSRIMQESSFFKDICPNWARRSA</sequence>
<name>Q5B7Y7_EMENI</name>
<dbReference type="InterPro" id="IPR000477">
    <property type="entry name" value="RT_dom"/>
</dbReference>
<evidence type="ECO:0000313" key="5">
    <source>
        <dbReference type="Proteomes" id="UP000000560"/>
    </source>
</evidence>
<dbReference type="InterPro" id="IPR043502">
    <property type="entry name" value="DNA/RNA_pol_sf"/>
</dbReference>
<evidence type="ECO:0000256" key="1">
    <source>
        <dbReference type="SAM" id="MobiDB-lite"/>
    </source>
</evidence>
<organism evidence="4 5">
    <name type="scientific">Emericella nidulans (strain FGSC A4 / ATCC 38163 / CBS 112.46 / NRRL 194 / M139)</name>
    <name type="common">Aspergillus nidulans</name>
    <dbReference type="NCBI Taxonomy" id="227321"/>
    <lineage>
        <taxon>Eukaryota</taxon>
        <taxon>Fungi</taxon>
        <taxon>Dikarya</taxon>
        <taxon>Ascomycota</taxon>
        <taxon>Pezizomycotina</taxon>
        <taxon>Eurotiomycetes</taxon>
        <taxon>Eurotiomycetidae</taxon>
        <taxon>Eurotiales</taxon>
        <taxon>Aspergillaceae</taxon>
        <taxon>Aspergillus</taxon>
        <taxon>Aspergillus subgen. Nidulantes</taxon>
    </lineage>
</organism>
<dbReference type="eggNOG" id="KOG1075">
    <property type="taxonomic scope" value="Eukaryota"/>
</dbReference>
<dbReference type="GeneID" id="2874018"/>
<dbReference type="STRING" id="227321.Q5B7Y7"/>
<dbReference type="SUPFAM" id="SSF56672">
    <property type="entry name" value="DNA/RNA polymerases"/>
    <property type="match status" value="1"/>
</dbReference>
<dbReference type="EMBL" id="BN001306">
    <property type="protein sequence ID" value="CBF82905.1"/>
    <property type="molecule type" value="Genomic_DNA"/>
</dbReference>